<dbReference type="Proteomes" id="UP001596203">
    <property type="component" value="Unassembled WGS sequence"/>
</dbReference>
<keyword evidence="1" id="KW-0812">Transmembrane</keyword>
<protein>
    <submittedName>
        <fullName evidence="2">Uncharacterized protein</fullName>
    </submittedName>
</protein>
<accession>A0ABW1KBL9</accession>
<evidence type="ECO:0000256" key="1">
    <source>
        <dbReference type="SAM" id="Phobius"/>
    </source>
</evidence>
<sequence length="232" mass="24755">MEDQLSALAGMVSEAIIQAMVTDGWEESRPRITRALHRTGRADQLGDLMDADREAMRRGEITAGTAGGRWRGRLESIIERHPHLEAELKELIADLQATTTQRPTAGPMTMTNTRGGAIQAGGSVIRSGNRTSYGGILIVIAVAVVLLIVGAGTVNNLVLPALRNDASAISPDTLCREYLQAPQGEREQAVQRIAVEQKVSGAGSPFLVLNVDSQCGSSLDVSLGTIVARQQY</sequence>
<keyword evidence="1" id="KW-0472">Membrane</keyword>
<comment type="caution">
    <text evidence="2">The sequence shown here is derived from an EMBL/GenBank/DDBJ whole genome shotgun (WGS) entry which is preliminary data.</text>
</comment>
<keyword evidence="3" id="KW-1185">Reference proteome</keyword>
<proteinExistence type="predicted"/>
<keyword evidence="1" id="KW-1133">Transmembrane helix</keyword>
<organism evidence="2 3">
    <name type="scientific">Plantactinospora solaniradicis</name>
    <dbReference type="NCBI Taxonomy" id="1723736"/>
    <lineage>
        <taxon>Bacteria</taxon>
        <taxon>Bacillati</taxon>
        <taxon>Actinomycetota</taxon>
        <taxon>Actinomycetes</taxon>
        <taxon>Micromonosporales</taxon>
        <taxon>Micromonosporaceae</taxon>
        <taxon>Plantactinospora</taxon>
    </lineage>
</organism>
<dbReference type="RefSeq" id="WP_377423307.1">
    <property type="nucleotide sequence ID" value="NZ_JBHSPR010000013.1"/>
</dbReference>
<reference evidence="3" key="1">
    <citation type="journal article" date="2019" name="Int. J. Syst. Evol. Microbiol.">
        <title>The Global Catalogue of Microorganisms (GCM) 10K type strain sequencing project: providing services to taxonomists for standard genome sequencing and annotation.</title>
        <authorList>
            <consortium name="The Broad Institute Genomics Platform"/>
            <consortium name="The Broad Institute Genome Sequencing Center for Infectious Disease"/>
            <person name="Wu L."/>
            <person name="Ma J."/>
        </authorList>
    </citation>
    <scope>NUCLEOTIDE SEQUENCE [LARGE SCALE GENOMIC DNA]</scope>
    <source>
        <strain evidence="3">ZS-35-S2</strain>
    </source>
</reference>
<name>A0ABW1KBL9_9ACTN</name>
<evidence type="ECO:0000313" key="3">
    <source>
        <dbReference type="Proteomes" id="UP001596203"/>
    </source>
</evidence>
<feature type="transmembrane region" description="Helical" evidence="1">
    <location>
        <begin position="133"/>
        <end position="154"/>
    </location>
</feature>
<evidence type="ECO:0000313" key="2">
    <source>
        <dbReference type="EMBL" id="MFC6018183.1"/>
    </source>
</evidence>
<gene>
    <name evidence="2" type="ORF">ACFP2T_18480</name>
</gene>
<dbReference type="EMBL" id="JBHSPR010000013">
    <property type="protein sequence ID" value="MFC6018183.1"/>
    <property type="molecule type" value="Genomic_DNA"/>
</dbReference>